<protein>
    <submittedName>
        <fullName evidence="4">N-acetylmuramoyl-L-alanine amidase</fullName>
        <ecNumber evidence="4">3.5.1.28</ecNumber>
    </submittedName>
</protein>
<dbReference type="HOGENOM" id="CLU_014322_7_0_9"/>
<keyword evidence="5" id="KW-1185">Reference proteome</keyword>
<dbReference type="SMART" id="SM00646">
    <property type="entry name" value="Ami_3"/>
    <property type="match status" value="1"/>
</dbReference>
<dbReference type="PANTHER" id="PTHR30404">
    <property type="entry name" value="N-ACETYLMURAMOYL-L-ALANINE AMIDASE"/>
    <property type="match status" value="1"/>
</dbReference>
<dbReference type="AlphaFoldDB" id="B5CN56"/>
<sequence>MGSDSPIFELNKDDFEKISFSDIYYNISLRRIFILLKKMRKKAGALLVMICLGVIILLCWEAGEHLKDKILRSLETAAEARTGKQTVVLDSGHGGSDSGKVGINGAKEKEINLLIAKEIRRLLEKEKIEVIMVREKDEELGKSKVEDLKYRVSLMNEKKPSLAVSIHQNSYHEENVFGAQVFYYKTSTEGEKAAAVIQEALQEVNPENTKKIKANDTYYLLKKTEVPTVIVECGFLSNYAEAEKLVSEDYQKKVAEAVTKGILQYLKDQ</sequence>
<reference evidence="4 5" key="1">
    <citation type="submission" date="2008-08" db="EMBL/GenBank/DDBJ databases">
        <title>Draft genome sequence of Ruminococcus lactaris ATCC 29176.</title>
        <authorList>
            <person name="Sudarsanam P."/>
            <person name="Ley R."/>
            <person name="Guruge J."/>
            <person name="Turnbaugh P.J."/>
            <person name="Mahowald M."/>
            <person name="Liep D."/>
            <person name="Gordon J."/>
        </authorList>
    </citation>
    <scope>NUCLEOTIDE SEQUENCE [LARGE SCALE GENOMIC DNA]</scope>
    <source>
        <strain evidence="4 5">ATCC 29176</strain>
    </source>
</reference>
<gene>
    <name evidence="4" type="ORF">RUMLAC_00891</name>
</gene>
<dbReference type="GO" id="GO:0008745">
    <property type="term" value="F:N-acetylmuramoyl-L-alanine amidase activity"/>
    <property type="evidence" value="ECO:0007669"/>
    <property type="project" value="UniProtKB-EC"/>
</dbReference>
<dbReference type="eggNOG" id="COG0860">
    <property type="taxonomic scope" value="Bacteria"/>
</dbReference>
<accession>B5CN56</accession>
<keyword evidence="1 4" id="KW-0378">Hydrolase</keyword>
<keyword evidence="2" id="KW-0472">Membrane</keyword>
<dbReference type="Pfam" id="PF01520">
    <property type="entry name" value="Amidase_3"/>
    <property type="match status" value="1"/>
</dbReference>
<evidence type="ECO:0000256" key="1">
    <source>
        <dbReference type="ARBA" id="ARBA00022801"/>
    </source>
</evidence>
<evidence type="ECO:0000259" key="3">
    <source>
        <dbReference type="SMART" id="SM00646"/>
    </source>
</evidence>
<keyword evidence="2" id="KW-0812">Transmembrane</keyword>
<dbReference type="Proteomes" id="UP000003254">
    <property type="component" value="Unassembled WGS sequence"/>
</dbReference>
<dbReference type="GO" id="GO:0030288">
    <property type="term" value="C:outer membrane-bounded periplasmic space"/>
    <property type="evidence" value="ECO:0007669"/>
    <property type="project" value="TreeGrafter"/>
</dbReference>
<dbReference type="InterPro" id="IPR050695">
    <property type="entry name" value="N-acetylmuramoyl_amidase_3"/>
</dbReference>
<evidence type="ECO:0000313" key="5">
    <source>
        <dbReference type="Proteomes" id="UP000003254"/>
    </source>
</evidence>
<name>B5CN56_9FIRM</name>
<feature type="transmembrane region" description="Helical" evidence="2">
    <location>
        <begin position="43"/>
        <end position="63"/>
    </location>
</feature>
<comment type="caution">
    <text evidence="4">The sequence shown here is derived from an EMBL/GenBank/DDBJ whole genome shotgun (WGS) entry which is preliminary data.</text>
</comment>
<dbReference type="GO" id="GO:0009253">
    <property type="term" value="P:peptidoglycan catabolic process"/>
    <property type="evidence" value="ECO:0007669"/>
    <property type="project" value="InterPro"/>
</dbReference>
<dbReference type="Gene3D" id="3.40.630.40">
    <property type="entry name" value="Zn-dependent exopeptidases"/>
    <property type="match status" value="1"/>
</dbReference>
<dbReference type="EC" id="3.5.1.28" evidence="4"/>
<organism evidence="4 5">
    <name type="scientific">[Ruminococcus] lactaris ATCC 29176</name>
    <dbReference type="NCBI Taxonomy" id="471875"/>
    <lineage>
        <taxon>Bacteria</taxon>
        <taxon>Bacillati</taxon>
        <taxon>Bacillota</taxon>
        <taxon>Clostridia</taxon>
        <taxon>Lachnospirales</taxon>
        <taxon>Lachnospiraceae</taxon>
        <taxon>Mediterraneibacter</taxon>
    </lineage>
</organism>
<proteinExistence type="predicted"/>
<feature type="domain" description="MurNAc-LAA" evidence="3">
    <location>
        <begin position="152"/>
        <end position="263"/>
    </location>
</feature>
<dbReference type="CDD" id="cd02696">
    <property type="entry name" value="MurNAc-LAA"/>
    <property type="match status" value="1"/>
</dbReference>
<dbReference type="SUPFAM" id="SSF53187">
    <property type="entry name" value="Zn-dependent exopeptidases"/>
    <property type="match status" value="1"/>
</dbReference>
<evidence type="ECO:0000313" key="4">
    <source>
        <dbReference type="EMBL" id="EDY33137.1"/>
    </source>
</evidence>
<dbReference type="PANTHER" id="PTHR30404:SF0">
    <property type="entry name" value="N-ACETYLMURAMOYL-L-ALANINE AMIDASE AMIC"/>
    <property type="match status" value="1"/>
</dbReference>
<dbReference type="EMBL" id="ABOU02000028">
    <property type="protein sequence ID" value="EDY33137.1"/>
    <property type="molecule type" value="Genomic_DNA"/>
</dbReference>
<dbReference type="InterPro" id="IPR002508">
    <property type="entry name" value="MurNAc-LAA_cat"/>
</dbReference>
<reference evidence="4 5" key="2">
    <citation type="submission" date="2008-08" db="EMBL/GenBank/DDBJ databases">
        <authorList>
            <person name="Fulton L."/>
            <person name="Clifton S."/>
            <person name="Fulton B."/>
            <person name="Xu J."/>
            <person name="Minx P."/>
            <person name="Pepin K.H."/>
            <person name="Johnson M."/>
            <person name="Bhonagiri V."/>
            <person name="Nash W.E."/>
            <person name="Mardis E.R."/>
            <person name="Wilson R.K."/>
        </authorList>
    </citation>
    <scope>NUCLEOTIDE SEQUENCE [LARGE SCALE GENOMIC DNA]</scope>
    <source>
        <strain evidence="4 5">ATCC 29176</strain>
    </source>
</reference>
<evidence type="ECO:0000256" key="2">
    <source>
        <dbReference type="SAM" id="Phobius"/>
    </source>
</evidence>
<keyword evidence="2" id="KW-1133">Transmembrane helix</keyword>